<name>A0A7W6IEJ4_9HYPH</name>
<dbReference type="GO" id="GO:0016874">
    <property type="term" value="F:ligase activity"/>
    <property type="evidence" value="ECO:0007669"/>
    <property type="project" value="UniProtKB-KW"/>
</dbReference>
<dbReference type="PANTHER" id="PTHR37422">
    <property type="entry name" value="TEICHURONIC ACID BIOSYNTHESIS PROTEIN TUAE"/>
    <property type="match status" value="1"/>
</dbReference>
<dbReference type="Proteomes" id="UP000519439">
    <property type="component" value="Unassembled WGS sequence"/>
</dbReference>
<feature type="transmembrane region" description="Helical" evidence="5">
    <location>
        <begin position="102"/>
        <end position="119"/>
    </location>
</feature>
<dbReference type="RefSeq" id="WP_027315690.1">
    <property type="nucleotide sequence ID" value="NZ_JACIDC010000004.1"/>
</dbReference>
<evidence type="ECO:0000256" key="1">
    <source>
        <dbReference type="ARBA" id="ARBA00004141"/>
    </source>
</evidence>
<dbReference type="EMBL" id="JACIDC010000004">
    <property type="protein sequence ID" value="MBB4039701.1"/>
    <property type="molecule type" value="Genomic_DNA"/>
</dbReference>
<accession>A0A7W6IEJ4</accession>
<feature type="domain" description="O-antigen ligase-related" evidence="6">
    <location>
        <begin position="211"/>
        <end position="344"/>
    </location>
</feature>
<feature type="transmembrane region" description="Helical" evidence="5">
    <location>
        <begin position="175"/>
        <end position="196"/>
    </location>
</feature>
<evidence type="ECO:0000256" key="4">
    <source>
        <dbReference type="ARBA" id="ARBA00023136"/>
    </source>
</evidence>
<feature type="transmembrane region" description="Helical" evidence="5">
    <location>
        <begin position="331"/>
        <end position="352"/>
    </location>
</feature>
<dbReference type="InterPro" id="IPR051533">
    <property type="entry name" value="WaaL-like"/>
</dbReference>
<sequence length="431" mass="46804">MKARLNSFYEFFAGRKAHASVIYFAAATILLVSIGGVVSSTIIGLLIALGILTLILDKTTQEALLNHKKLMPLTFLLIFVLVWQGIGLFLRGPSGGTPAGSVLVSALGIAMLLPLLHAASQHDPSFRDRMLEVLFALGSIAAVLSLGRYFVMLAQTGYLSAEGLLKLRLVPVGRANHQILGAGGLAACLFAGFALYPQASPYRRRWMWAGFGFIALAIMLTQSRGPILSLGLACIAAYVFEKLRDPALRAPAGLTLAVLCFALPVAMILAEPWIKSLTCTTDSILCRSSYRQNVWFIVFDMIWDRPWLGIGPGFRFPDAMISHPHNGLLGLVFYFGLPMALLFIGIVAFAIVRTALAPPSPSRTFASLGIFFSLSFIATDLSNPFAFVNTLYIYLWLPVFLGSILDSCPKEDLQLRCDLQPARDLGSVSGR</sequence>
<proteinExistence type="predicted"/>
<organism evidence="7 8">
    <name type="scientific">Microvirga flocculans</name>
    <dbReference type="NCBI Taxonomy" id="217168"/>
    <lineage>
        <taxon>Bacteria</taxon>
        <taxon>Pseudomonadati</taxon>
        <taxon>Pseudomonadota</taxon>
        <taxon>Alphaproteobacteria</taxon>
        <taxon>Hyphomicrobiales</taxon>
        <taxon>Methylobacteriaceae</taxon>
        <taxon>Microvirga</taxon>
    </lineage>
</organism>
<feature type="transmembrane region" description="Helical" evidence="5">
    <location>
        <begin position="70"/>
        <end position="90"/>
    </location>
</feature>
<evidence type="ECO:0000256" key="2">
    <source>
        <dbReference type="ARBA" id="ARBA00022692"/>
    </source>
</evidence>
<evidence type="ECO:0000256" key="3">
    <source>
        <dbReference type="ARBA" id="ARBA00022989"/>
    </source>
</evidence>
<protein>
    <submittedName>
        <fullName evidence="7">O-antigen ligase</fullName>
    </submittedName>
</protein>
<evidence type="ECO:0000313" key="8">
    <source>
        <dbReference type="Proteomes" id="UP000519439"/>
    </source>
</evidence>
<dbReference type="GO" id="GO:0016020">
    <property type="term" value="C:membrane"/>
    <property type="evidence" value="ECO:0007669"/>
    <property type="project" value="UniProtKB-SubCell"/>
</dbReference>
<keyword evidence="8" id="KW-1185">Reference proteome</keyword>
<feature type="transmembrane region" description="Helical" evidence="5">
    <location>
        <begin position="364"/>
        <end position="379"/>
    </location>
</feature>
<comment type="subcellular location">
    <subcellularLocation>
        <location evidence="1">Membrane</location>
        <topology evidence="1">Multi-pass membrane protein</topology>
    </subcellularLocation>
</comment>
<keyword evidence="2 5" id="KW-0812">Transmembrane</keyword>
<gene>
    <name evidence="7" type="ORF">GGR34_001348</name>
</gene>
<evidence type="ECO:0000256" key="5">
    <source>
        <dbReference type="SAM" id="Phobius"/>
    </source>
</evidence>
<dbReference type="Pfam" id="PF04932">
    <property type="entry name" value="Wzy_C"/>
    <property type="match status" value="1"/>
</dbReference>
<keyword evidence="3 5" id="KW-1133">Transmembrane helix</keyword>
<comment type="caution">
    <text evidence="7">The sequence shown here is derived from an EMBL/GenBank/DDBJ whole genome shotgun (WGS) entry which is preliminary data.</text>
</comment>
<dbReference type="PANTHER" id="PTHR37422:SF13">
    <property type="entry name" value="LIPOPOLYSACCHARIDE BIOSYNTHESIS PROTEIN PA4999-RELATED"/>
    <property type="match status" value="1"/>
</dbReference>
<keyword evidence="7" id="KW-0436">Ligase</keyword>
<evidence type="ECO:0000259" key="6">
    <source>
        <dbReference type="Pfam" id="PF04932"/>
    </source>
</evidence>
<keyword evidence="4 5" id="KW-0472">Membrane</keyword>
<dbReference type="InterPro" id="IPR007016">
    <property type="entry name" value="O-antigen_ligase-rel_domated"/>
</dbReference>
<reference evidence="7 8" key="1">
    <citation type="submission" date="2020-08" db="EMBL/GenBank/DDBJ databases">
        <title>Genomic Encyclopedia of Type Strains, Phase IV (KMG-IV): sequencing the most valuable type-strain genomes for metagenomic binning, comparative biology and taxonomic classification.</title>
        <authorList>
            <person name="Goeker M."/>
        </authorList>
    </citation>
    <scope>NUCLEOTIDE SEQUENCE [LARGE SCALE GENOMIC DNA]</scope>
    <source>
        <strain evidence="7 8">DSM 15743</strain>
    </source>
</reference>
<feature type="transmembrane region" description="Helical" evidence="5">
    <location>
        <begin position="252"/>
        <end position="274"/>
    </location>
</feature>
<dbReference type="AlphaFoldDB" id="A0A7W6IEJ4"/>
<evidence type="ECO:0000313" key="7">
    <source>
        <dbReference type="EMBL" id="MBB4039701.1"/>
    </source>
</evidence>
<feature type="transmembrane region" description="Helical" evidence="5">
    <location>
        <begin position="131"/>
        <end position="155"/>
    </location>
</feature>
<feature type="transmembrane region" description="Helical" evidence="5">
    <location>
        <begin position="208"/>
        <end position="240"/>
    </location>
</feature>
<feature type="transmembrane region" description="Helical" evidence="5">
    <location>
        <begin position="20"/>
        <end position="49"/>
    </location>
</feature>